<dbReference type="CDD" id="cd01392">
    <property type="entry name" value="HTH_LacI"/>
    <property type="match status" value="1"/>
</dbReference>
<dbReference type="Gene3D" id="1.10.260.40">
    <property type="entry name" value="lambda repressor-like DNA-binding domains"/>
    <property type="match status" value="1"/>
</dbReference>
<gene>
    <name evidence="5" type="ORF">O1R50_22845</name>
</gene>
<dbReference type="InterPro" id="IPR010982">
    <property type="entry name" value="Lambda_DNA-bd_dom_sf"/>
</dbReference>
<dbReference type="SUPFAM" id="SSF47413">
    <property type="entry name" value="lambda repressor-like DNA-binding domains"/>
    <property type="match status" value="1"/>
</dbReference>
<evidence type="ECO:0000256" key="3">
    <source>
        <dbReference type="ARBA" id="ARBA00023163"/>
    </source>
</evidence>
<comment type="caution">
    <text evidence="5">The sequence shown here is derived from an EMBL/GenBank/DDBJ whole genome shotgun (WGS) entry which is preliminary data.</text>
</comment>
<dbReference type="PANTHER" id="PTHR30146:SF153">
    <property type="entry name" value="LACTOSE OPERON REPRESSOR"/>
    <property type="match status" value="1"/>
</dbReference>
<evidence type="ECO:0000256" key="2">
    <source>
        <dbReference type="ARBA" id="ARBA00023125"/>
    </source>
</evidence>
<name>A0A9X3PBR6_9ACTN</name>
<dbReference type="Pfam" id="PF00356">
    <property type="entry name" value="LacI"/>
    <property type="match status" value="1"/>
</dbReference>
<dbReference type="Gene3D" id="3.40.50.2300">
    <property type="match status" value="2"/>
</dbReference>
<dbReference type="InterPro" id="IPR046335">
    <property type="entry name" value="LacI/GalR-like_sensor"/>
</dbReference>
<dbReference type="AlphaFoldDB" id="A0A9X3PBR6"/>
<sequence>MTSQARPKAKLASIAREVGVSSATVSKVLNGHADVAADTRARVRSALERHAYPIPAFPMKGVRQHGALVDVVIHELDSAWAGTLLGEIERAAVRHERNLVVSTVETVRNRHVPPRRWLNQIAARGTCGVLGVLADFTGTQLDYMRDEGIPCIVIDPRSEPGPGMAAVRLNHRDAQYRLTEHLLSLGHTRIAMVSGNPYSLPSRERQAGFESAMADAGLPVPAEWTCEGGFNQRQARAALAALMALPEPPTAVAFASDKAALAALAEARRLGIKVPEDLSITGFDDIPDAENAMIPLTTVRQPVAAAVDTAMRYLVGPPNPGVRFVCESEVIPRESTAPPNPGR</sequence>
<dbReference type="RefSeq" id="WP_270112560.1">
    <property type="nucleotide sequence ID" value="NZ_JAPZVP010000024.1"/>
</dbReference>
<dbReference type="PANTHER" id="PTHR30146">
    <property type="entry name" value="LACI-RELATED TRANSCRIPTIONAL REPRESSOR"/>
    <property type="match status" value="1"/>
</dbReference>
<evidence type="ECO:0000313" key="6">
    <source>
        <dbReference type="Proteomes" id="UP001146067"/>
    </source>
</evidence>
<dbReference type="Proteomes" id="UP001146067">
    <property type="component" value="Unassembled WGS sequence"/>
</dbReference>
<dbReference type="SMART" id="SM00354">
    <property type="entry name" value="HTH_LACI"/>
    <property type="match status" value="1"/>
</dbReference>
<evidence type="ECO:0000259" key="4">
    <source>
        <dbReference type="PROSITE" id="PS50932"/>
    </source>
</evidence>
<proteinExistence type="predicted"/>
<dbReference type="SUPFAM" id="SSF53822">
    <property type="entry name" value="Periplasmic binding protein-like I"/>
    <property type="match status" value="1"/>
</dbReference>
<dbReference type="PROSITE" id="PS50932">
    <property type="entry name" value="HTH_LACI_2"/>
    <property type="match status" value="1"/>
</dbReference>
<evidence type="ECO:0000313" key="5">
    <source>
        <dbReference type="EMBL" id="MDA1362478.1"/>
    </source>
</evidence>
<accession>A0A9X3PBR6</accession>
<dbReference type="Pfam" id="PF13377">
    <property type="entry name" value="Peripla_BP_3"/>
    <property type="match status" value="1"/>
</dbReference>
<evidence type="ECO:0000256" key="1">
    <source>
        <dbReference type="ARBA" id="ARBA00023015"/>
    </source>
</evidence>
<dbReference type="GO" id="GO:0003700">
    <property type="term" value="F:DNA-binding transcription factor activity"/>
    <property type="evidence" value="ECO:0007669"/>
    <property type="project" value="TreeGrafter"/>
</dbReference>
<dbReference type="InterPro" id="IPR028082">
    <property type="entry name" value="Peripla_BP_I"/>
</dbReference>
<keyword evidence="1" id="KW-0805">Transcription regulation</keyword>
<organism evidence="5 6">
    <name type="scientific">Glycomyces luteolus</name>
    <dbReference type="NCBI Taxonomy" id="2670330"/>
    <lineage>
        <taxon>Bacteria</taxon>
        <taxon>Bacillati</taxon>
        <taxon>Actinomycetota</taxon>
        <taxon>Actinomycetes</taxon>
        <taxon>Glycomycetales</taxon>
        <taxon>Glycomycetaceae</taxon>
        <taxon>Glycomyces</taxon>
    </lineage>
</organism>
<feature type="domain" description="HTH lacI-type" evidence="4">
    <location>
        <begin position="9"/>
        <end position="52"/>
    </location>
</feature>
<reference evidence="5" key="1">
    <citation type="submission" date="2022-12" db="EMBL/GenBank/DDBJ databases">
        <title>Gycomyces niveus sp.nov.,a novel actinomycete isolated from soil in Shouguan.</title>
        <authorList>
            <person name="Yang X."/>
        </authorList>
    </citation>
    <scope>NUCLEOTIDE SEQUENCE</scope>
    <source>
        <strain evidence="5">NEAU-A15</strain>
    </source>
</reference>
<dbReference type="GO" id="GO:0000976">
    <property type="term" value="F:transcription cis-regulatory region binding"/>
    <property type="evidence" value="ECO:0007669"/>
    <property type="project" value="TreeGrafter"/>
</dbReference>
<keyword evidence="2 5" id="KW-0238">DNA-binding</keyword>
<dbReference type="InterPro" id="IPR000843">
    <property type="entry name" value="HTH_LacI"/>
</dbReference>
<dbReference type="EMBL" id="JAPZVP010000024">
    <property type="protein sequence ID" value="MDA1362478.1"/>
    <property type="molecule type" value="Genomic_DNA"/>
</dbReference>
<keyword evidence="3" id="KW-0804">Transcription</keyword>
<protein>
    <submittedName>
        <fullName evidence="5">LacI family DNA-binding transcriptional regulator</fullName>
    </submittedName>
</protein>
<keyword evidence="6" id="KW-1185">Reference proteome</keyword>